<gene>
    <name evidence="2" type="ORF">GSOID_T00003543001</name>
</gene>
<dbReference type="AlphaFoldDB" id="E4X7K7"/>
<dbReference type="InParanoid" id="E4X7K7"/>
<feature type="region of interest" description="Disordered" evidence="1">
    <location>
        <begin position="166"/>
        <end position="197"/>
    </location>
</feature>
<keyword evidence="3" id="KW-1185">Reference proteome</keyword>
<accession>E4X7K7</accession>
<organism evidence="2">
    <name type="scientific">Oikopleura dioica</name>
    <name type="common">Tunicate</name>
    <dbReference type="NCBI Taxonomy" id="34765"/>
    <lineage>
        <taxon>Eukaryota</taxon>
        <taxon>Metazoa</taxon>
        <taxon>Chordata</taxon>
        <taxon>Tunicata</taxon>
        <taxon>Appendicularia</taxon>
        <taxon>Copelata</taxon>
        <taxon>Oikopleuridae</taxon>
        <taxon>Oikopleura</taxon>
    </lineage>
</organism>
<dbReference type="EMBL" id="FN653028">
    <property type="protein sequence ID" value="CBY18679.1"/>
    <property type="molecule type" value="Genomic_DNA"/>
</dbReference>
<protein>
    <submittedName>
        <fullName evidence="2">Uncharacterized protein</fullName>
    </submittedName>
</protein>
<sequence>MVTNRERNMSGFLDASKLDAIEKDSSYPEDRVDDFEFERINCYLYKGEQKTWRVGPDPTKCDCWMVSDCEAATYDEFFKEVLNCHDGINWLEYRTVDGEIHPTEFKRFLIKHHYADKYANEYSITHSGASGWKQPLFGFWDRRSSQRVGEPDYLIRRCRMPADRTWCPEGPREPTPEPTPEATPEPTPAPTPELPVKAPLSDNTYVYLYHIGGRWRVGPDYRNRDCWLFTKKTPNTPVSKATEWYRVDDDDNIVRSSFELDQLQESKSNDTYFAEDPENYKKLPRNVADNLYGAYKPHRSKDDIWYHGPIMWKGNQKKQKLADVVDDEMVFVGDRNIVEWKNVHNKGVTGYYDLVQGRCMESTSDMLYVARHTTRPEFQNSFIYRVGQRWVVGPQRAAKKNLCWLYSEENETHVTDPQLKWIENINATERKQHKNIRVYPCGVKQTL</sequence>
<feature type="compositionally biased region" description="Pro residues" evidence="1">
    <location>
        <begin position="176"/>
        <end position="193"/>
    </location>
</feature>
<reference evidence="2" key="1">
    <citation type="journal article" date="2010" name="Science">
        <title>Plasticity of animal genome architecture unmasked by rapid evolution of a pelagic tunicate.</title>
        <authorList>
            <person name="Denoeud F."/>
            <person name="Henriet S."/>
            <person name="Mungpakdee S."/>
            <person name="Aury J.M."/>
            <person name="Da Silva C."/>
            <person name="Brinkmann H."/>
            <person name="Mikhaleva J."/>
            <person name="Olsen L.C."/>
            <person name="Jubin C."/>
            <person name="Canestro C."/>
            <person name="Bouquet J.M."/>
            <person name="Danks G."/>
            <person name="Poulain J."/>
            <person name="Campsteijn C."/>
            <person name="Adamski M."/>
            <person name="Cross I."/>
            <person name="Yadetie F."/>
            <person name="Muffato M."/>
            <person name="Louis A."/>
            <person name="Butcher S."/>
            <person name="Tsagkogeorga G."/>
            <person name="Konrad A."/>
            <person name="Singh S."/>
            <person name="Jensen M.F."/>
            <person name="Cong E.H."/>
            <person name="Eikeseth-Otteraa H."/>
            <person name="Noel B."/>
            <person name="Anthouard V."/>
            <person name="Porcel B.M."/>
            <person name="Kachouri-Lafond R."/>
            <person name="Nishino A."/>
            <person name="Ugolini M."/>
            <person name="Chourrout P."/>
            <person name="Nishida H."/>
            <person name="Aasland R."/>
            <person name="Huzurbazar S."/>
            <person name="Westhof E."/>
            <person name="Delsuc F."/>
            <person name="Lehrach H."/>
            <person name="Reinhardt R."/>
            <person name="Weissenbach J."/>
            <person name="Roy S.W."/>
            <person name="Artiguenave F."/>
            <person name="Postlethwait J.H."/>
            <person name="Manak J.R."/>
            <person name="Thompson E.M."/>
            <person name="Jaillon O."/>
            <person name="Du Pasquier L."/>
            <person name="Boudinot P."/>
            <person name="Liberles D.A."/>
            <person name="Volff J.N."/>
            <person name="Philippe H."/>
            <person name="Lenhard B."/>
            <person name="Roest Crollius H."/>
            <person name="Wincker P."/>
            <person name="Chourrout D."/>
        </authorList>
    </citation>
    <scope>NUCLEOTIDE SEQUENCE [LARGE SCALE GENOMIC DNA]</scope>
</reference>
<evidence type="ECO:0000313" key="3">
    <source>
        <dbReference type="Proteomes" id="UP000001307"/>
    </source>
</evidence>
<evidence type="ECO:0000256" key="1">
    <source>
        <dbReference type="SAM" id="MobiDB-lite"/>
    </source>
</evidence>
<name>E4X7K7_OIKDI</name>
<dbReference type="Proteomes" id="UP000001307">
    <property type="component" value="Unassembled WGS sequence"/>
</dbReference>
<proteinExistence type="predicted"/>
<evidence type="ECO:0000313" key="2">
    <source>
        <dbReference type="EMBL" id="CBY18679.1"/>
    </source>
</evidence>
<dbReference type="OrthoDB" id="10319224at2759"/>